<dbReference type="AlphaFoldDB" id="A0A6C2YJK5"/>
<accession>A0A6C2YJK5</accession>
<sequence length="272" mass="28665">MRTTLPTRSHRLGFTLIELLVVIAIIGILMGLTLAAVQQVRGKANDVKVREEIAQIESSIAAFKQHFEVDYLPNAFLLAPNYGDPSLAGNPLAAASQAYLRRMFPRMNLASTGLPATTLNGNQCLVFFLSGGPITNFSGFSSNPSAPFATGGTRMGPLLELNAKRLNANNELIDPWGNPYVYFTAINRGYNSHPLNPTTATPTGVSMTFFSQSINGGAPKPLNATGFQMISAGNNKAFGPGGLWAPGGGVYGGASPGADDVANFHPRVLGAP</sequence>
<dbReference type="PANTHER" id="PTHR30093">
    <property type="entry name" value="GENERAL SECRETION PATHWAY PROTEIN G"/>
    <property type="match status" value="1"/>
</dbReference>
<evidence type="ECO:0000256" key="1">
    <source>
        <dbReference type="SAM" id="Phobius"/>
    </source>
</evidence>
<dbReference type="Proteomes" id="UP000464378">
    <property type="component" value="Chromosome"/>
</dbReference>
<proteinExistence type="predicted"/>
<dbReference type="InterPro" id="IPR045584">
    <property type="entry name" value="Pilin-like"/>
</dbReference>
<evidence type="ECO:0000313" key="3">
    <source>
        <dbReference type="Proteomes" id="UP000464378"/>
    </source>
</evidence>
<keyword evidence="1" id="KW-1133">Transmembrane helix</keyword>
<keyword evidence="3" id="KW-1185">Reference proteome</keyword>
<protein>
    <recommendedName>
        <fullName evidence="4">Prepilin-type N-terminal cleavage/methylation domain-containing protein</fullName>
    </recommendedName>
</protein>
<dbReference type="EMBL" id="LR593887">
    <property type="protein sequence ID" value="VTR98762.1"/>
    <property type="molecule type" value="Genomic_DNA"/>
</dbReference>
<reference evidence="2" key="1">
    <citation type="submission" date="2019-04" db="EMBL/GenBank/DDBJ databases">
        <authorList>
            <consortium name="Science for Life Laboratories"/>
        </authorList>
    </citation>
    <scope>NUCLEOTIDE SEQUENCE</scope>
    <source>
        <strain evidence="2">MBLW1</strain>
    </source>
</reference>
<dbReference type="RefSeq" id="WP_232055958.1">
    <property type="nucleotide sequence ID" value="NZ_LR593887.1"/>
</dbReference>
<keyword evidence="1" id="KW-0472">Membrane</keyword>
<dbReference type="Gene3D" id="3.30.700.10">
    <property type="entry name" value="Glycoprotein, Type 4 Pilin"/>
    <property type="match status" value="1"/>
</dbReference>
<name>A0A6C2YJK5_9BACT</name>
<evidence type="ECO:0008006" key="4">
    <source>
        <dbReference type="Google" id="ProtNLM"/>
    </source>
</evidence>
<dbReference type="InParanoid" id="A0A6C2YJK5"/>
<dbReference type="SUPFAM" id="SSF54523">
    <property type="entry name" value="Pili subunits"/>
    <property type="match status" value="1"/>
</dbReference>
<dbReference type="Pfam" id="PF07963">
    <property type="entry name" value="N_methyl"/>
    <property type="match status" value="1"/>
</dbReference>
<dbReference type="NCBIfam" id="TIGR02532">
    <property type="entry name" value="IV_pilin_GFxxxE"/>
    <property type="match status" value="1"/>
</dbReference>
<dbReference type="PANTHER" id="PTHR30093:SF2">
    <property type="entry name" value="TYPE II SECRETION SYSTEM PROTEIN H"/>
    <property type="match status" value="1"/>
</dbReference>
<feature type="transmembrane region" description="Helical" evidence="1">
    <location>
        <begin position="12"/>
        <end position="37"/>
    </location>
</feature>
<keyword evidence="1" id="KW-0812">Transmembrane</keyword>
<evidence type="ECO:0000313" key="2">
    <source>
        <dbReference type="EMBL" id="VIP01557.1"/>
    </source>
</evidence>
<dbReference type="InterPro" id="IPR012902">
    <property type="entry name" value="N_methyl_site"/>
</dbReference>
<gene>
    <name evidence="2" type="ORF">GMBLW1_24030</name>
</gene>
<dbReference type="KEGG" id="tim:GMBLW1_24030"/>
<dbReference type="EMBL" id="LR586016">
    <property type="protein sequence ID" value="VIP01557.1"/>
    <property type="molecule type" value="Genomic_DNA"/>
</dbReference>
<organism evidence="2">
    <name type="scientific">Tuwongella immobilis</name>
    <dbReference type="NCBI Taxonomy" id="692036"/>
    <lineage>
        <taxon>Bacteria</taxon>
        <taxon>Pseudomonadati</taxon>
        <taxon>Planctomycetota</taxon>
        <taxon>Planctomycetia</taxon>
        <taxon>Gemmatales</taxon>
        <taxon>Gemmataceae</taxon>
        <taxon>Tuwongella</taxon>
    </lineage>
</organism>